<keyword evidence="3" id="KW-1185">Reference proteome</keyword>
<evidence type="ECO:0000313" key="3">
    <source>
        <dbReference type="Proteomes" id="UP001562159"/>
    </source>
</evidence>
<evidence type="ECO:0000256" key="1">
    <source>
        <dbReference type="SAM" id="MobiDB-lite"/>
    </source>
</evidence>
<comment type="caution">
    <text evidence="2">The sequence shown here is derived from an EMBL/GenBank/DDBJ whole genome shotgun (WGS) entry which is preliminary data.</text>
</comment>
<name>A0ABV4AMF7_9GAMM</name>
<dbReference type="Proteomes" id="UP001562159">
    <property type="component" value="Unassembled WGS sequence"/>
</dbReference>
<evidence type="ECO:0000313" key="2">
    <source>
        <dbReference type="EMBL" id="MEY2181589.1"/>
    </source>
</evidence>
<protein>
    <submittedName>
        <fullName evidence="2">Uncharacterized protein</fullName>
    </submittedName>
</protein>
<sequence>MNVTLPPPEPIGWGATGLRTCRPDDRGRLLEMRAQRQTRYSLSEITMFSRSRYDDADCKDAVKYLPKIRHPTHSVTRNDCLRFLRIDPKTGDVRADSPDPMPDDSEGARFIWSE</sequence>
<accession>A0ABV4AMF7</accession>
<organism evidence="2 3">
    <name type="scientific">Rhodanobacter humi</name>
    <dbReference type="NCBI Taxonomy" id="1888173"/>
    <lineage>
        <taxon>Bacteria</taxon>
        <taxon>Pseudomonadati</taxon>
        <taxon>Pseudomonadota</taxon>
        <taxon>Gammaproteobacteria</taxon>
        <taxon>Lysobacterales</taxon>
        <taxon>Rhodanobacteraceae</taxon>
        <taxon>Rhodanobacter</taxon>
    </lineage>
</organism>
<feature type="region of interest" description="Disordered" evidence="1">
    <location>
        <begin position="90"/>
        <end position="114"/>
    </location>
</feature>
<gene>
    <name evidence="2" type="ORF">AB7878_04100</name>
</gene>
<dbReference type="EMBL" id="JBGBPY010000001">
    <property type="protein sequence ID" value="MEY2181589.1"/>
    <property type="molecule type" value="Genomic_DNA"/>
</dbReference>
<proteinExistence type="predicted"/>
<reference evidence="2 3" key="1">
    <citation type="submission" date="2024-07" db="EMBL/GenBank/DDBJ databases">
        <title>Molecular mechanisms and environmental adaptations of flagellar loss and biofilm growth of Rhodanobacter under environmental stress.</title>
        <authorList>
            <person name="Chen M."/>
        </authorList>
    </citation>
    <scope>NUCLEOTIDE SEQUENCE [LARGE SCALE GENOMIC DNA]</scope>
    <source>
        <strain evidence="2 3">RS22</strain>
    </source>
</reference>